<dbReference type="Gene3D" id="3.20.20.100">
    <property type="entry name" value="NADP-dependent oxidoreductase domain"/>
    <property type="match status" value="1"/>
</dbReference>
<dbReference type="InterPro" id="IPR050523">
    <property type="entry name" value="AKR_Detox_Biosynth"/>
</dbReference>
<dbReference type="SUPFAM" id="SSF51430">
    <property type="entry name" value="NAD(P)-linked oxidoreductase"/>
    <property type="match status" value="1"/>
</dbReference>
<organism evidence="3 4">
    <name type="scientific">Verticillium nonalfalfae</name>
    <dbReference type="NCBI Taxonomy" id="1051616"/>
    <lineage>
        <taxon>Eukaryota</taxon>
        <taxon>Fungi</taxon>
        <taxon>Dikarya</taxon>
        <taxon>Ascomycota</taxon>
        <taxon>Pezizomycotina</taxon>
        <taxon>Sordariomycetes</taxon>
        <taxon>Hypocreomycetidae</taxon>
        <taxon>Glomerellales</taxon>
        <taxon>Plectosphaerellaceae</taxon>
        <taxon>Verticillium</taxon>
    </lineage>
</organism>
<dbReference type="Proteomes" id="UP000267145">
    <property type="component" value="Unassembled WGS sequence"/>
</dbReference>
<keyword evidence="1" id="KW-0560">Oxidoreductase</keyword>
<dbReference type="GeneID" id="39608238"/>
<sequence length="333" mass="36888">MPHPSKNTPVALAIGTHTWVPTPEDEVRQDEILAVLRKHHINVLDTARSYGNGASETALGNKKLAQEFKVYTKAATGVIEGTGKKDLILNFANESLKALQVDKIPLYLLHAPDETVPVNEQMDAIQTLYKEGKFVAFGLSNFSKDQVLEYHAYAKANGYVLPTVYQGSYSIAVRGNETALFPTLRELGFSIQAYSPMAAGLLAKTPEYIEQGKGSWDPSTPLGQVLRDLYYKPSYMKMLEQFGKLAEGLNISRSSLSHRWLRYHSGLDGSLGDELLIGAVTAEQLEETLLELEKGPLESWVVERIDGLWDLIKADAPIGNLESIRKVFRPLLS</sequence>
<dbReference type="InterPro" id="IPR020471">
    <property type="entry name" value="AKR"/>
</dbReference>
<accession>A0A3M9XY73</accession>
<dbReference type="AlphaFoldDB" id="A0A3M9XY73"/>
<dbReference type="PANTHER" id="PTHR43364">
    <property type="entry name" value="NADH-SPECIFIC METHYLGLYOXAL REDUCTASE-RELATED"/>
    <property type="match status" value="1"/>
</dbReference>
<dbReference type="InterPro" id="IPR036812">
    <property type="entry name" value="NAD(P)_OxRdtase_dom_sf"/>
</dbReference>
<evidence type="ECO:0000259" key="2">
    <source>
        <dbReference type="Pfam" id="PF00248"/>
    </source>
</evidence>
<gene>
    <name evidence="3" type="ORF">D7B24_004549</name>
</gene>
<dbReference type="PRINTS" id="PR00069">
    <property type="entry name" value="ALDKETRDTASE"/>
</dbReference>
<comment type="caution">
    <text evidence="3">The sequence shown here is derived from an EMBL/GenBank/DDBJ whole genome shotgun (WGS) entry which is preliminary data.</text>
</comment>
<protein>
    <recommendedName>
        <fullName evidence="2">NADP-dependent oxidoreductase domain-containing protein</fullName>
    </recommendedName>
</protein>
<reference evidence="3 4" key="1">
    <citation type="submission" date="2018-10" db="EMBL/GenBank/DDBJ databases">
        <title>Genome sequence of Verticillium nonalfalfae VnAa140.</title>
        <authorList>
            <person name="Stajich J.E."/>
            <person name="Kasson M.T."/>
        </authorList>
    </citation>
    <scope>NUCLEOTIDE SEQUENCE [LARGE SCALE GENOMIC DNA]</scope>
    <source>
        <strain evidence="3 4">VnAa140</strain>
    </source>
</reference>
<dbReference type="InterPro" id="IPR023210">
    <property type="entry name" value="NADP_OxRdtase_dom"/>
</dbReference>
<proteinExistence type="predicted"/>
<evidence type="ECO:0000313" key="4">
    <source>
        <dbReference type="Proteomes" id="UP000267145"/>
    </source>
</evidence>
<dbReference type="STRING" id="1051616.A0A3M9XY73"/>
<keyword evidence="4" id="KW-1185">Reference proteome</keyword>
<dbReference type="RefSeq" id="XP_028490196.1">
    <property type="nucleotide sequence ID" value="XM_028638717.1"/>
</dbReference>
<dbReference type="PANTHER" id="PTHR43364:SF4">
    <property type="entry name" value="NAD(P)-LINKED OXIDOREDUCTASE SUPERFAMILY PROTEIN"/>
    <property type="match status" value="1"/>
</dbReference>
<dbReference type="EMBL" id="RBVV01000258">
    <property type="protein sequence ID" value="RNJ52038.1"/>
    <property type="molecule type" value="Genomic_DNA"/>
</dbReference>
<dbReference type="Pfam" id="PF00248">
    <property type="entry name" value="Aldo_ket_red"/>
    <property type="match status" value="1"/>
</dbReference>
<evidence type="ECO:0000313" key="3">
    <source>
        <dbReference type="EMBL" id="RNJ52038.1"/>
    </source>
</evidence>
<evidence type="ECO:0000256" key="1">
    <source>
        <dbReference type="ARBA" id="ARBA00023002"/>
    </source>
</evidence>
<dbReference type="GO" id="GO:0016491">
    <property type="term" value="F:oxidoreductase activity"/>
    <property type="evidence" value="ECO:0007669"/>
    <property type="project" value="UniProtKB-KW"/>
</dbReference>
<feature type="domain" description="NADP-dependent oxidoreductase" evidence="2">
    <location>
        <begin position="12"/>
        <end position="309"/>
    </location>
</feature>
<name>A0A3M9XY73_9PEZI</name>